<gene>
    <name evidence="1" type="ORF">EV146_10278</name>
</gene>
<keyword evidence="2" id="KW-1185">Reference proteome</keyword>
<evidence type="ECO:0000313" key="1">
    <source>
        <dbReference type="EMBL" id="TCN27137.1"/>
    </source>
</evidence>
<dbReference type="Proteomes" id="UP000295689">
    <property type="component" value="Unassembled WGS sequence"/>
</dbReference>
<evidence type="ECO:0000313" key="2">
    <source>
        <dbReference type="Proteomes" id="UP000295689"/>
    </source>
</evidence>
<name>A0A4R2BIX6_9BACI</name>
<dbReference type="EMBL" id="SLVV01000002">
    <property type="protein sequence ID" value="TCN27137.1"/>
    <property type="molecule type" value="Genomic_DNA"/>
</dbReference>
<protein>
    <submittedName>
        <fullName evidence="1">Uncharacterized protein</fullName>
    </submittedName>
</protein>
<proteinExistence type="predicted"/>
<comment type="caution">
    <text evidence="1">The sequence shown here is derived from an EMBL/GenBank/DDBJ whole genome shotgun (WGS) entry which is preliminary data.</text>
</comment>
<reference evidence="1 2" key="1">
    <citation type="journal article" date="2015" name="Stand. Genomic Sci.">
        <title>Genomic Encyclopedia of Bacterial and Archaeal Type Strains, Phase III: the genomes of soil and plant-associated and newly described type strains.</title>
        <authorList>
            <person name="Whitman W.B."/>
            <person name="Woyke T."/>
            <person name="Klenk H.P."/>
            <person name="Zhou Y."/>
            <person name="Lilburn T.G."/>
            <person name="Beck B.J."/>
            <person name="De Vos P."/>
            <person name="Vandamme P."/>
            <person name="Eisen J.A."/>
            <person name="Garrity G."/>
            <person name="Hugenholtz P."/>
            <person name="Kyrpides N.C."/>
        </authorList>
    </citation>
    <scope>NUCLEOTIDE SEQUENCE [LARGE SCALE GENOMIC DNA]</scope>
    <source>
        <strain evidence="1 2">CV53</strain>
    </source>
</reference>
<accession>A0A4R2BIX6</accession>
<dbReference type="AlphaFoldDB" id="A0A4R2BIX6"/>
<dbReference type="RefSeq" id="WP_121613103.1">
    <property type="nucleotide sequence ID" value="NZ_CP033044.1"/>
</dbReference>
<organism evidence="1 2">
    <name type="scientific">Mesobacillus foraminis</name>
    <dbReference type="NCBI Taxonomy" id="279826"/>
    <lineage>
        <taxon>Bacteria</taxon>
        <taxon>Bacillati</taxon>
        <taxon>Bacillota</taxon>
        <taxon>Bacilli</taxon>
        <taxon>Bacillales</taxon>
        <taxon>Bacillaceae</taxon>
        <taxon>Mesobacillus</taxon>
    </lineage>
</organism>
<sequence length="86" mass="9913">METVIIVTFKIKGLPLPIKIASQKEPSINQIYKMISDIVEANDFSGEIQFKKFLQESGQKMFIYEIGERKCVVLVEKLEKVIEFDS</sequence>
<dbReference type="OrthoDB" id="2881741at2"/>